<name>A0A4U9UVM5_SERFO</name>
<proteinExistence type="predicted"/>
<accession>A0A4U9UVM5</accession>
<dbReference type="AlphaFoldDB" id="A0A4U9UVM5"/>
<protein>
    <submittedName>
        <fullName evidence="1">Uncharacterized protein</fullName>
    </submittedName>
</protein>
<reference evidence="1" key="1">
    <citation type="submission" date="2019-05" db="EMBL/GenBank/DDBJ databases">
        <authorList>
            <consortium name="Pathogen Informatics"/>
        </authorList>
    </citation>
    <scope>NUCLEOTIDE SEQUENCE [LARGE SCALE GENOMIC DNA]</scope>
    <source>
        <strain evidence="1">NCTC12965</strain>
    </source>
</reference>
<sequence length="40" mass="4399">MEMAEGVAEGGHLLYTATLQAALLQPEFQIDPRAKLREAE</sequence>
<organism evidence="1">
    <name type="scientific">Serratia fonticola</name>
    <dbReference type="NCBI Taxonomy" id="47917"/>
    <lineage>
        <taxon>Bacteria</taxon>
        <taxon>Pseudomonadati</taxon>
        <taxon>Pseudomonadota</taxon>
        <taxon>Gammaproteobacteria</taxon>
        <taxon>Enterobacterales</taxon>
        <taxon>Yersiniaceae</taxon>
        <taxon>Serratia</taxon>
    </lineage>
</organism>
<evidence type="ECO:0000313" key="1">
    <source>
        <dbReference type="EMBL" id="VTR37127.1"/>
    </source>
</evidence>
<dbReference type="EMBL" id="CABEEZ010000093">
    <property type="protein sequence ID" value="VTR37127.1"/>
    <property type="molecule type" value="Genomic_DNA"/>
</dbReference>
<gene>
    <name evidence="1" type="ORF">NCTC12965_04026</name>
</gene>